<dbReference type="PANTHER" id="PTHR41386:SF1">
    <property type="entry name" value="MEMBRANE PROTEIN"/>
    <property type="match status" value="1"/>
</dbReference>
<dbReference type="InterPro" id="IPR010406">
    <property type="entry name" value="DUF1003"/>
</dbReference>
<keyword evidence="2" id="KW-1133">Transmembrane helix</keyword>
<keyword evidence="2" id="KW-0472">Membrane</keyword>
<protein>
    <submittedName>
        <fullName evidence="3">DUF1003 domain-containing protein</fullName>
    </submittedName>
</protein>
<evidence type="ECO:0000313" key="4">
    <source>
        <dbReference type="Proteomes" id="UP000630528"/>
    </source>
</evidence>
<keyword evidence="2" id="KW-0812">Transmembrane</keyword>
<sequence>MSQEPPQRPEAAEITRRNVRTVRELEQMAVADPSFADRTASFVARFCGSIHFVWVHAVVFGAWIAVNVIPGLPHWDPYPFTFLTMWASMESIFIASFILIAQNYAMRQSERRDQLELQVNLLAEQETTKTLQLLESVARHLGVQQGEDPEVSALAQATRLDALAKEIDETHEEEEREKERGTAR</sequence>
<proteinExistence type="predicted"/>
<reference evidence="3" key="2">
    <citation type="submission" date="2021-01" db="EMBL/GenBank/DDBJ databases">
        <authorList>
            <person name="Kang M."/>
        </authorList>
    </citation>
    <scope>NUCLEOTIDE SEQUENCE</scope>
    <source>
        <strain evidence="3">KACC 17527</strain>
    </source>
</reference>
<evidence type="ECO:0000256" key="2">
    <source>
        <dbReference type="SAM" id="Phobius"/>
    </source>
</evidence>
<dbReference type="PANTHER" id="PTHR41386">
    <property type="entry name" value="INTEGRAL MEMBRANE PROTEIN-RELATED"/>
    <property type="match status" value="1"/>
</dbReference>
<feature type="region of interest" description="Disordered" evidence="1">
    <location>
        <begin position="164"/>
        <end position="184"/>
    </location>
</feature>
<gene>
    <name evidence="3" type="ORF">JJB11_14970</name>
</gene>
<name>A0A934WN82_9BURK</name>
<comment type="caution">
    <text evidence="3">The sequence shown here is derived from an EMBL/GenBank/DDBJ whole genome shotgun (WGS) entry which is preliminary data.</text>
</comment>
<organism evidence="3 4">
    <name type="scientific">Ramlibacter ginsenosidimutans</name>
    <dbReference type="NCBI Taxonomy" id="502333"/>
    <lineage>
        <taxon>Bacteria</taxon>
        <taxon>Pseudomonadati</taxon>
        <taxon>Pseudomonadota</taxon>
        <taxon>Betaproteobacteria</taxon>
        <taxon>Burkholderiales</taxon>
        <taxon>Comamonadaceae</taxon>
        <taxon>Ramlibacter</taxon>
    </lineage>
</organism>
<evidence type="ECO:0000256" key="1">
    <source>
        <dbReference type="SAM" id="MobiDB-lite"/>
    </source>
</evidence>
<dbReference type="RefSeq" id="WP_201172790.1">
    <property type="nucleotide sequence ID" value="NZ_JAEPWM010000006.1"/>
</dbReference>
<dbReference type="EMBL" id="JAEPWM010000006">
    <property type="protein sequence ID" value="MBK6007401.1"/>
    <property type="molecule type" value="Genomic_DNA"/>
</dbReference>
<feature type="transmembrane region" description="Helical" evidence="2">
    <location>
        <begin position="42"/>
        <end position="66"/>
    </location>
</feature>
<dbReference type="Proteomes" id="UP000630528">
    <property type="component" value="Unassembled WGS sequence"/>
</dbReference>
<accession>A0A934WN82</accession>
<dbReference type="Pfam" id="PF06210">
    <property type="entry name" value="DUF1003"/>
    <property type="match status" value="1"/>
</dbReference>
<reference evidence="3" key="1">
    <citation type="journal article" date="2012" name="J. Microbiol. Biotechnol.">
        <title>Ramlibacter ginsenosidimutans sp. nov., with ginsenoside-converting activity.</title>
        <authorList>
            <person name="Wang L."/>
            <person name="An D.S."/>
            <person name="Kim S.G."/>
            <person name="Jin F.X."/>
            <person name="Kim S.C."/>
            <person name="Lee S.T."/>
            <person name="Im W.T."/>
        </authorList>
    </citation>
    <scope>NUCLEOTIDE SEQUENCE</scope>
    <source>
        <strain evidence="3">KACC 17527</strain>
    </source>
</reference>
<keyword evidence="4" id="KW-1185">Reference proteome</keyword>
<dbReference type="AlphaFoldDB" id="A0A934WN82"/>
<evidence type="ECO:0000313" key="3">
    <source>
        <dbReference type="EMBL" id="MBK6007401.1"/>
    </source>
</evidence>
<feature type="transmembrane region" description="Helical" evidence="2">
    <location>
        <begin position="78"/>
        <end position="101"/>
    </location>
</feature>